<comment type="caution">
    <text evidence="1">The sequence shown here is derived from an EMBL/GenBank/DDBJ whole genome shotgun (WGS) entry which is preliminary data.</text>
</comment>
<evidence type="ECO:0000313" key="1">
    <source>
        <dbReference type="EMBL" id="EEJ52529.1"/>
    </source>
</evidence>
<dbReference type="InParanoid" id="C2KUM4"/>
<proteinExistence type="predicted"/>
<accession>C2KUM4</accession>
<name>C2KUM4_9FIRM</name>
<reference evidence="1 2" key="1">
    <citation type="submission" date="2009-04" db="EMBL/GenBank/DDBJ databases">
        <authorList>
            <person name="Qin X."/>
            <person name="Bachman B."/>
            <person name="Battles P."/>
            <person name="Bell A."/>
            <person name="Bess C."/>
            <person name="Bickham C."/>
            <person name="Chaboub L."/>
            <person name="Chen D."/>
            <person name="Coyle M."/>
            <person name="Deiros D.R."/>
            <person name="Dinh H."/>
            <person name="Forbes L."/>
            <person name="Fowler G."/>
            <person name="Francisco L."/>
            <person name="Fu Q."/>
            <person name="Gubbala S."/>
            <person name="Hale W."/>
            <person name="Han Y."/>
            <person name="Hemphill L."/>
            <person name="Highlander S.K."/>
            <person name="Hirani K."/>
            <person name="Hogues M."/>
            <person name="Jackson L."/>
            <person name="Jakkamsetti A."/>
            <person name="Javaid M."/>
            <person name="Jiang H."/>
            <person name="Korchina V."/>
            <person name="Kovar C."/>
            <person name="Lara F."/>
            <person name="Lee S."/>
            <person name="Mata R."/>
            <person name="Mathew T."/>
            <person name="Moen C."/>
            <person name="Morales K."/>
            <person name="Munidasa M."/>
            <person name="Nazareth L."/>
            <person name="Ngo R."/>
            <person name="Nguyen L."/>
            <person name="Okwuonu G."/>
            <person name="Ongeri F."/>
            <person name="Patil S."/>
            <person name="Petrosino J."/>
            <person name="Pham C."/>
            <person name="Pham P."/>
            <person name="Pu L.-L."/>
            <person name="Puazo M."/>
            <person name="Raj R."/>
            <person name="Reid J."/>
            <person name="Rouhana J."/>
            <person name="Saada N."/>
            <person name="Shang Y."/>
            <person name="Simmons D."/>
            <person name="Thornton R."/>
            <person name="Warren J."/>
            <person name="Weissenberger G."/>
            <person name="Zhang J."/>
            <person name="Zhang L."/>
            <person name="Zhou C."/>
            <person name="Zhu D."/>
            <person name="Muzny D."/>
            <person name="Worley K."/>
            <person name="Gibbs R."/>
        </authorList>
    </citation>
    <scope>NUCLEOTIDE SEQUENCE [LARGE SCALE GENOMIC DNA]</scope>
    <source>
        <strain evidence="1 2">F0268</strain>
    </source>
</reference>
<dbReference type="EMBL" id="ACKX01000020">
    <property type="protein sequence ID" value="EEJ52529.1"/>
    <property type="molecule type" value="Genomic_DNA"/>
</dbReference>
<sequence>MEIWQAEKSGYGDFSACFSNRKEAVPGSLEVTKQYMKNNESWGGELWRIAKSFK</sequence>
<protein>
    <submittedName>
        <fullName evidence="1">Uncharacterized protein</fullName>
    </submittedName>
</protein>
<dbReference type="AlphaFoldDB" id="C2KUM4"/>
<keyword evidence="2" id="KW-1185">Reference proteome</keyword>
<dbReference type="Proteomes" id="UP000004121">
    <property type="component" value="Unassembled WGS sequence"/>
</dbReference>
<dbReference type="STRING" id="585501.HMPREF6123_0193"/>
<dbReference type="HOGENOM" id="CLU_3045997_0_0_9"/>
<evidence type="ECO:0000313" key="2">
    <source>
        <dbReference type="Proteomes" id="UP000004121"/>
    </source>
</evidence>
<organism evidence="1 2">
    <name type="scientific">Oribacterium sinus F0268</name>
    <dbReference type="NCBI Taxonomy" id="585501"/>
    <lineage>
        <taxon>Bacteria</taxon>
        <taxon>Bacillati</taxon>
        <taxon>Bacillota</taxon>
        <taxon>Clostridia</taxon>
        <taxon>Lachnospirales</taxon>
        <taxon>Lachnospiraceae</taxon>
        <taxon>Oribacterium</taxon>
    </lineage>
</organism>
<gene>
    <name evidence="1" type="ORF">HMPREF6123_0193</name>
</gene>